<keyword evidence="3" id="KW-0051">Antiviral defense</keyword>
<dbReference type="InterPro" id="IPR010156">
    <property type="entry name" value="CRISPR-assoc_prot_Cas6"/>
</dbReference>
<dbReference type="EMBL" id="BATA01000043">
    <property type="protein sequence ID" value="GAD52995.1"/>
    <property type="molecule type" value="Genomic_DNA"/>
</dbReference>
<proteinExistence type="inferred from homology"/>
<dbReference type="GO" id="GO:0051607">
    <property type="term" value="P:defense response to virus"/>
    <property type="evidence" value="ECO:0007669"/>
    <property type="project" value="UniProtKB-KW"/>
</dbReference>
<comment type="similarity">
    <text evidence="1">Belongs to the CRISPR-associated protein Cas6/Cse3/CasE family.</text>
</comment>
<dbReference type="InterPro" id="IPR049435">
    <property type="entry name" value="Cas_Cas6_C"/>
</dbReference>
<comment type="caution">
    <text evidence="5">The sequence shown here is derived from an EMBL/GenBank/DDBJ whole genome shotgun (WGS) entry which is preliminary data.</text>
</comment>
<evidence type="ECO:0000259" key="4">
    <source>
        <dbReference type="Pfam" id="PF01881"/>
    </source>
</evidence>
<evidence type="ECO:0000256" key="1">
    <source>
        <dbReference type="ARBA" id="ARBA00005937"/>
    </source>
</evidence>
<dbReference type="PANTHER" id="PTHR36984">
    <property type="entry name" value="CRISPR-ASSOCIATED ENDORIBONUCLEASE CAS6 1"/>
    <property type="match status" value="1"/>
</dbReference>
<protein>
    <submittedName>
        <fullName evidence="5">CRISPR repeat RNA endoribonuclease Cas6</fullName>
    </submittedName>
</protein>
<name>U2YVE6_9EURY</name>
<keyword evidence="2" id="KW-0694">RNA-binding</keyword>
<accession>U2YVE6</accession>
<keyword evidence="6" id="KW-1185">Reference proteome</keyword>
<dbReference type="Pfam" id="PF01881">
    <property type="entry name" value="Cas_Cas6_C"/>
    <property type="match status" value="1"/>
</dbReference>
<dbReference type="GO" id="GO:0016788">
    <property type="term" value="F:hydrolase activity, acting on ester bonds"/>
    <property type="evidence" value="ECO:0007669"/>
    <property type="project" value="InterPro"/>
</dbReference>
<reference evidence="5 6" key="1">
    <citation type="submission" date="2013-09" db="EMBL/GenBank/DDBJ databases">
        <title>Whole genome sequencing of Halarchaeum acidiphilum strain MH1-52-1.</title>
        <authorList>
            <person name="Shimane Y."/>
            <person name="Minegishi H."/>
            <person name="Nishi S."/>
            <person name="Echigo A."/>
            <person name="Shuto A."/>
            <person name="Konishi M."/>
            <person name="Ito T."/>
            <person name="Ohkuma M."/>
            <person name="Ohta Y."/>
            <person name="Nagano Y."/>
            <person name="Tsubouchi T."/>
            <person name="Mori K."/>
            <person name="Usui K."/>
            <person name="Kamekura M."/>
            <person name="Usami R."/>
            <person name="Takaki Y."/>
            <person name="Hatada Y."/>
        </authorList>
    </citation>
    <scope>NUCLEOTIDE SEQUENCE [LARGE SCALE GENOMIC DNA]</scope>
    <source>
        <strain evidence="5 6">JCM 16109</strain>
    </source>
</reference>
<gene>
    <name evidence="5" type="ORF">MBEHAL_1755</name>
</gene>
<dbReference type="eggNOG" id="arCOG04342">
    <property type="taxonomic scope" value="Archaea"/>
</dbReference>
<evidence type="ECO:0000313" key="5">
    <source>
        <dbReference type="EMBL" id="GAD52995.1"/>
    </source>
</evidence>
<evidence type="ECO:0000313" key="6">
    <source>
        <dbReference type="Proteomes" id="UP000016986"/>
    </source>
</evidence>
<evidence type="ECO:0000256" key="3">
    <source>
        <dbReference type="ARBA" id="ARBA00023118"/>
    </source>
</evidence>
<dbReference type="Proteomes" id="UP000016986">
    <property type="component" value="Unassembled WGS sequence"/>
</dbReference>
<evidence type="ECO:0000256" key="2">
    <source>
        <dbReference type="ARBA" id="ARBA00022884"/>
    </source>
</evidence>
<organism evidence="5 6">
    <name type="scientific">Halarchaeum acidiphilum MH1-52-1</name>
    <dbReference type="NCBI Taxonomy" id="1261545"/>
    <lineage>
        <taxon>Archaea</taxon>
        <taxon>Methanobacteriati</taxon>
        <taxon>Methanobacteriota</taxon>
        <taxon>Stenosarchaea group</taxon>
        <taxon>Halobacteria</taxon>
        <taxon>Halobacteriales</taxon>
        <taxon>Halobacteriaceae</taxon>
    </lineage>
</organism>
<feature type="domain" description="CRISPR associated protein Cas6 C-terminal" evidence="4">
    <location>
        <begin position="144"/>
        <end position="252"/>
    </location>
</feature>
<sequence length="270" mass="30184">MVDLEADADATYLTNYHHKLRGRFWRALEGSAFESEHGDGAPMGLAFSNVFPWGDIEEGDERTVLVASPRESLLATIAEDLRTDREFNVGEMAFRVTDLSALDVDVGEPGTRGTIETATGVFVRLYERHREEYGIEPSRSDADTPTYWRPAHTVEPFRDAITDNLQRKHERFAPSYVPGPRAVDGDLFEGYDLIKTYALPVTVTQGVELDVVVSKWRLDYRVRDDAHRKHLNLALDTGLGGRNALGFGFANVVDRTRPGETELEGEDALA</sequence>
<dbReference type="Gene3D" id="3.30.70.1900">
    <property type="match status" value="1"/>
</dbReference>
<dbReference type="PANTHER" id="PTHR36984:SF1">
    <property type="entry name" value="CRISPR-ASSOCIATED ENDORIBONUCLEASE CAS6 1"/>
    <property type="match status" value="1"/>
</dbReference>
<dbReference type="AlphaFoldDB" id="U2YVE6"/>
<dbReference type="GO" id="GO:0003723">
    <property type="term" value="F:RNA binding"/>
    <property type="evidence" value="ECO:0007669"/>
    <property type="project" value="UniProtKB-KW"/>
</dbReference>